<accession>A0AA41R2X4</accession>
<feature type="domain" description="Metallo-beta-lactamase" evidence="7">
    <location>
        <begin position="548"/>
        <end position="760"/>
    </location>
</feature>
<dbReference type="InterPro" id="IPR035681">
    <property type="entry name" value="ComA-like_MBL"/>
</dbReference>
<dbReference type="SMART" id="SM00849">
    <property type="entry name" value="Lactamase_B"/>
    <property type="match status" value="1"/>
</dbReference>
<evidence type="ECO:0000256" key="1">
    <source>
        <dbReference type="ARBA" id="ARBA00004651"/>
    </source>
</evidence>
<keyword evidence="2" id="KW-1003">Cell membrane</keyword>
<feature type="transmembrane region" description="Helical" evidence="6">
    <location>
        <begin position="23"/>
        <end position="44"/>
    </location>
</feature>
<evidence type="ECO:0000256" key="2">
    <source>
        <dbReference type="ARBA" id="ARBA00022475"/>
    </source>
</evidence>
<dbReference type="InterPro" id="IPR036866">
    <property type="entry name" value="RibonucZ/Hydroxyglut_hydro"/>
</dbReference>
<name>A0AA41R2X4_9BACT</name>
<dbReference type="AlphaFoldDB" id="A0AA41R2X4"/>
<keyword evidence="4 6" id="KW-1133">Transmembrane helix</keyword>
<feature type="transmembrane region" description="Helical" evidence="6">
    <location>
        <begin position="477"/>
        <end position="503"/>
    </location>
</feature>
<evidence type="ECO:0000313" key="9">
    <source>
        <dbReference type="Proteomes" id="UP001165427"/>
    </source>
</evidence>
<dbReference type="GO" id="GO:0005886">
    <property type="term" value="C:plasma membrane"/>
    <property type="evidence" value="ECO:0007669"/>
    <property type="project" value="UniProtKB-SubCell"/>
</dbReference>
<dbReference type="RefSeq" id="WP_246911928.1">
    <property type="nucleotide sequence ID" value="NZ_JALJRB010000020.1"/>
</dbReference>
<dbReference type="EMBL" id="JALJRB010000020">
    <property type="protein sequence ID" value="MCJ8502067.1"/>
    <property type="molecule type" value="Genomic_DNA"/>
</dbReference>
<evidence type="ECO:0000256" key="3">
    <source>
        <dbReference type="ARBA" id="ARBA00022692"/>
    </source>
</evidence>
<dbReference type="InterPro" id="IPR004797">
    <property type="entry name" value="Competence_ComEC/Rec2"/>
</dbReference>
<reference evidence="8" key="1">
    <citation type="submission" date="2022-04" db="EMBL/GenBank/DDBJ databases">
        <title>Desulfatitalea alkaliphila sp. nov., a novel anaerobic sulfate-reducing bacterium isolated from terrestrial mud volcano, Taman Peninsula, Russia.</title>
        <authorList>
            <person name="Khomyakova M.A."/>
            <person name="Merkel A.Y."/>
            <person name="Slobodkin A.I."/>
        </authorList>
    </citation>
    <scope>NUCLEOTIDE SEQUENCE</scope>
    <source>
        <strain evidence="8">M08but</strain>
    </source>
</reference>
<dbReference type="InterPro" id="IPR025405">
    <property type="entry name" value="DUF4131"/>
</dbReference>
<evidence type="ECO:0000313" key="8">
    <source>
        <dbReference type="EMBL" id="MCJ8502067.1"/>
    </source>
</evidence>
<dbReference type="SUPFAM" id="SSF56281">
    <property type="entry name" value="Metallo-hydrolase/oxidoreductase"/>
    <property type="match status" value="1"/>
</dbReference>
<dbReference type="PANTHER" id="PTHR30619">
    <property type="entry name" value="DNA INTERNALIZATION/COMPETENCE PROTEIN COMEC/REC2"/>
    <property type="match status" value="1"/>
</dbReference>
<keyword evidence="9" id="KW-1185">Reference proteome</keyword>
<comment type="caution">
    <text evidence="8">The sequence shown here is derived from an EMBL/GenBank/DDBJ whole genome shotgun (WGS) entry which is preliminary data.</text>
</comment>
<dbReference type="InterPro" id="IPR052159">
    <property type="entry name" value="Competence_DNA_uptake"/>
</dbReference>
<dbReference type="InterPro" id="IPR004477">
    <property type="entry name" value="ComEC_N"/>
</dbReference>
<feature type="transmembrane region" description="Helical" evidence="6">
    <location>
        <begin position="387"/>
        <end position="413"/>
    </location>
</feature>
<dbReference type="Pfam" id="PF03772">
    <property type="entry name" value="Competence"/>
    <property type="match status" value="1"/>
</dbReference>
<evidence type="ECO:0000256" key="4">
    <source>
        <dbReference type="ARBA" id="ARBA00022989"/>
    </source>
</evidence>
<keyword evidence="5 6" id="KW-0472">Membrane</keyword>
<gene>
    <name evidence="8" type="ORF">MRX98_15900</name>
</gene>
<dbReference type="NCBIfam" id="TIGR00360">
    <property type="entry name" value="ComEC_N-term"/>
    <property type="match status" value="1"/>
</dbReference>
<dbReference type="PANTHER" id="PTHR30619:SF1">
    <property type="entry name" value="RECOMBINATION PROTEIN 2"/>
    <property type="match status" value="1"/>
</dbReference>
<protein>
    <submittedName>
        <fullName evidence="8">DNA internalization-related competence protein ComEC/Rec2</fullName>
    </submittedName>
</protein>
<dbReference type="Pfam" id="PF00753">
    <property type="entry name" value="Lactamase_B"/>
    <property type="match status" value="1"/>
</dbReference>
<feature type="transmembrane region" description="Helical" evidence="6">
    <location>
        <begin position="510"/>
        <end position="529"/>
    </location>
</feature>
<keyword evidence="3 6" id="KW-0812">Transmembrane</keyword>
<evidence type="ECO:0000256" key="6">
    <source>
        <dbReference type="SAM" id="Phobius"/>
    </source>
</evidence>
<dbReference type="CDD" id="cd07731">
    <property type="entry name" value="ComA-like_MBL-fold"/>
    <property type="match status" value="1"/>
</dbReference>
<evidence type="ECO:0000259" key="7">
    <source>
        <dbReference type="SMART" id="SM00849"/>
    </source>
</evidence>
<feature type="transmembrane region" description="Helical" evidence="6">
    <location>
        <begin position="287"/>
        <end position="305"/>
    </location>
</feature>
<dbReference type="GO" id="GO:0030420">
    <property type="term" value="P:establishment of competence for transformation"/>
    <property type="evidence" value="ECO:0007669"/>
    <property type="project" value="InterPro"/>
</dbReference>
<organism evidence="8 9">
    <name type="scientific">Desulfatitalea alkaliphila</name>
    <dbReference type="NCBI Taxonomy" id="2929485"/>
    <lineage>
        <taxon>Bacteria</taxon>
        <taxon>Pseudomonadati</taxon>
        <taxon>Thermodesulfobacteriota</taxon>
        <taxon>Desulfobacteria</taxon>
        <taxon>Desulfobacterales</taxon>
        <taxon>Desulfosarcinaceae</taxon>
        <taxon>Desulfatitalea</taxon>
    </lineage>
</organism>
<evidence type="ECO:0000256" key="5">
    <source>
        <dbReference type="ARBA" id="ARBA00023136"/>
    </source>
</evidence>
<feature type="transmembrane region" description="Helical" evidence="6">
    <location>
        <begin position="425"/>
        <end position="448"/>
    </location>
</feature>
<dbReference type="Gene3D" id="3.60.15.10">
    <property type="entry name" value="Ribonuclease Z/Hydroxyacylglutathione hydrolase-like"/>
    <property type="match status" value="1"/>
</dbReference>
<sequence>MRPLIPTVLAVMAGITAGLHFPGHFWTAFSGVIAAALATGWGAWRRRALLAMPMLLCAAAGYLSIQPWLRADMPPGHVGLYTNQGKWQVAGRVADTPRNFDHWQRFTLDVDRLMQGTRQVAARGRIQVTARGALRQLTRGDQVVVIGHLRTIRSFRNPGGFNYERYMTLQGVHARLNTAARHIQHRPAPPGWQARRDAFRRDLGQRMTATLANHPPVVAQLLKALTIGDRDALDDEARQLFQQAGVSHVLAISGLHIGLVAAAAFGLGFRVLVRVPLLCEKGWVRRGAALLALVPMVVYGVLAGLSPSTQRAMLMVGVMLATFWLGRPADWRNLLALAALVILVVLPPSLVLISFQLSFAAVLSILAGHPILSRWTPAADAPWWQRLALRAAALAGVSVLAILGTAPLVMYHFNHLAWLGPLTNLAIVPLVGLWVLPAGLLGIVCAPLGPLPAELCWHLAGHGLQAGLWLIEAVARWPWAAATTVTPTILEMMLFYLFFAVILHWKHPRVRVAGLTVVLLAGALDALYWHQRRFGQNRMVITAVDVGQGSANLLQLPGGRTVMVDGGGFSDNTYFDVGRQILAPLLLREKIRTIDLVILTHPDSDHLNGLLHLLRHFRVREVWSNHEPADTRGYRQWRRIIADREIPHPPFTQLERHSRHNGVRFDILAPPVDFRQRTATESWRDSNGNSLVVRVAWRDIAFLFSGDITAPAEARLVARHGADGLRSTILFVPHHGSDSSSSPAFLAAVSPAEGIVATGWRNRFGFPHEPVVARLTAAGSHIWRTDLCGAIQIRTDGKHYTIRTERDCNP</sequence>
<proteinExistence type="predicted"/>
<dbReference type="Pfam" id="PF13567">
    <property type="entry name" value="DUF4131"/>
    <property type="match status" value="1"/>
</dbReference>
<feature type="transmembrane region" description="Helical" evidence="6">
    <location>
        <begin position="248"/>
        <end position="267"/>
    </location>
</feature>
<comment type="subcellular location">
    <subcellularLocation>
        <location evidence="1">Cell membrane</location>
        <topology evidence="1">Multi-pass membrane protein</topology>
    </subcellularLocation>
</comment>
<dbReference type="Proteomes" id="UP001165427">
    <property type="component" value="Unassembled WGS sequence"/>
</dbReference>
<dbReference type="InterPro" id="IPR001279">
    <property type="entry name" value="Metallo-B-lactamas"/>
</dbReference>
<dbReference type="NCBIfam" id="TIGR00361">
    <property type="entry name" value="ComEC_Rec2"/>
    <property type="match status" value="1"/>
</dbReference>
<feature type="transmembrane region" description="Helical" evidence="6">
    <location>
        <begin position="335"/>
        <end position="366"/>
    </location>
</feature>